<sequence>MVCKTTTITAAAAISLYRSMIDPFANLEASPAELREQFDMPVTEQRKRRMNEDASSDSGEMTSYPDWAHFPGDSIQEWCSRKRSCF</sequence>
<dbReference type="AlphaFoldDB" id="A0A7J0DDW4"/>
<accession>A0A7J0DDW4</accession>
<dbReference type="EMBL" id="BJWL01000182">
    <property type="protein sequence ID" value="GFS33239.1"/>
    <property type="molecule type" value="Genomic_DNA"/>
</dbReference>
<evidence type="ECO:0000313" key="2">
    <source>
        <dbReference type="EMBL" id="GFS33239.1"/>
    </source>
</evidence>
<feature type="region of interest" description="Disordered" evidence="1">
    <location>
        <begin position="35"/>
        <end position="68"/>
    </location>
</feature>
<gene>
    <name evidence="2" type="ORF">Acr_00g0027290</name>
</gene>
<proteinExistence type="predicted"/>
<evidence type="ECO:0000256" key="1">
    <source>
        <dbReference type="SAM" id="MobiDB-lite"/>
    </source>
</evidence>
<reference evidence="3" key="1">
    <citation type="submission" date="2019-07" db="EMBL/GenBank/DDBJ databases">
        <title>De Novo Assembly of kiwifruit Actinidia rufa.</title>
        <authorList>
            <person name="Sugita-Konishi S."/>
            <person name="Sato K."/>
            <person name="Mori E."/>
            <person name="Abe Y."/>
            <person name="Kisaki G."/>
            <person name="Hamano K."/>
            <person name="Suezawa K."/>
            <person name="Otani M."/>
            <person name="Fukuda T."/>
            <person name="Manabe T."/>
            <person name="Gomi K."/>
            <person name="Tabuchi M."/>
            <person name="Akimitsu K."/>
            <person name="Kataoka I."/>
        </authorList>
    </citation>
    <scope>NUCLEOTIDE SEQUENCE [LARGE SCALE GENOMIC DNA]</scope>
    <source>
        <strain evidence="3">cv. Fuchu</strain>
    </source>
</reference>
<protein>
    <submittedName>
        <fullName evidence="2">Uncharacterized protein</fullName>
    </submittedName>
</protein>
<name>A0A7J0DDW4_9ERIC</name>
<organism evidence="2 3">
    <name type="scientific">Actinidia rufa</name>
    <dbReference type="NCBI Taxonomy" id="165716"/>
    <lineage>
        <taxon>Eukaryota</taxon>
        <taxon>Viridiplantae</taxon>
        <taxon>Streptophyta</taxon>
        <taxon>Embryophyta</taxon>
        <taxon>Tracheophyta</taxon>
        <taxon>Spermatophyta</taxon>
        <taxon>Magnoliopsida</taxon>
        <taxon>eudicotyledons</taxon>
        <taxon>Gunneridae</taxon>
        <taxon>Pentapetalae</taxon>
        <taxon>asterids</taxon>
        <taxon>Ericales</taxon>
        <taxon>Actinidiaceae</taxon>
        <taxon>Actinidia</taxon>
    </lineage>
</organism>
<comment type="caution">
    <text evidence="2">The sequence shown here is derived from an EMBL/GenBank/DDBJ whole genome shotgun (WGS) entry which is preliminary data.</text>
</comment>
<keyword evidence="3" id="KW-1185">Reference proteome</keyword>
<evidence type="ECO:0000313" key="3">
    <source>
        <dbReference type="Proteomes" id="UP000585474"/>
    </source>
</evidence>
<dbReference type="Proteomes" id="UP000585474">
    <property type="component" value="Unassembled WGS sequence"/>
</dbReference>